<evidence type="ECO:0000313" key="2">
    <source>
        <dbReference type="EMBL" id="MDQ0153804.1"/>
    </source>
</evidence>
<dbReference type="Gene3D" id="1.25.40.10">
    <property type="entry name" value="Tetratricopeptide repeat domain"/>
    <property type="match status" value="2"/>
</dbReference>
<name>A0ABT9UYN1_9BACL</name>
<dbReference type="PANTHER" id="PTHR12558">
    <property type="entry name" value="CELL DIVISION CYCLE 16,23,27"/>
    <property type="match status" value="1"/>
</dbReference>
<proteinExistence type="predicted"/>
<feature type="repeat" description="TPR" evidence="1">
    <location>
        <begin position="220"/>
        <end position="253"/>
    </location>
</feature>
<dbReference type="SUPFAM" id="SSF48452">
    <property type="entry name" value="TPR-like"/>
    <property type="match status" value="2"/>
</dbReference>
<dbReference type="InterPro" id="IPR019734">
    <property type="entry name" value="TPR_rpt"/>
</dbReference>
<dbReference type="RefSeq" id="WP_307148432.1">
    <property type="nucleotide sequence ID" value="NZ_JAUSTU010000001.1"/>
</dbReference>
<dbReference type="Pfam" id="PF13181">
    <property type="entry name" value="TPR_8"/>
    <property type="match status" value="2"/>
</dbReference>
<sequence>MKKLFLFTSVGIILFFGVAYTINKFSDKQSNKAVALNRENNISDLVDYISNNEEDIDAKKALAWEYLTNKNYEEAIRLNKEVLNHRKNDTEALHQLVISYISTSKYEEAKSTSEELLKFNNYNPVALTNLAQVYFLLENENEFVIHIEKAIEASNIQESKDFEDQFYANLNDIKNKYLDNMRNGNPADRYFLLSQEIYLEPKLRIKALDKIIQVDPTYNKDVYIMKGKLDMQENNLEEAKLTYEALIDIYPDEEYGYFLLADILFKLSDFTSMEELLKRTRNEHIANFVNSLVLYQTNKSAAFDQLEDIYNKTLDQYKQIVLYNLVSMSKDMKNEKKYQNYLEVFNQGTFDEDYLIAISQNPRLDL</sequence>
<comment type="caution">
    <text evidence="2">The sequence shown here is derived from an EMBL/GenBank/DDBJ whole genome shotgun (WGS) entry which is preliminary data.</text>
</comment>
<gene>
    <name evidence="2" type="ORF">J2S07_000102</name>
</gene>
<accession>A0ABT9UYN1</accession>
<dbReference type="InterPro" id="IPR011990">
    <property type="entry name" value="TPR-like_helical_dom_sf"/>
</dbReference>
<keyword evidence="1" id="KW-0802">TPR repeat</keyword>
<dbReference type="EMBL" id="JAUSTU010000001">
    <property type="protein sequence ID" value="MDQ0153804.1"/>
    <property type="molecule type" value="Genomic_DNA"/>
</dbReference>
<evidence type="ECO:0000256" key="1">
    <source>
        <dbReference type="PROSITE-ProRule" id="PRU00339"/>
    </source>
</evidence>
<reference evidence="2 3" key="1">
    <citation type="submission" date="2023-07" db="EMBL/GenBank/DDBJ databases">
        <title>Genomic Encyclopedia of Type Strains, Phase IV (KMG-IV): sequencing the most valuable type-strain genomes for metagenomic binning, comparative biology and taxonomic classification.</title>
        <authorList>
            <person name="Goeker M."/>
        </authorList>
    </citation>
    <scope>NUCLEOTIDE SEQUENCE [LARGE SCALE GENOMIC DNA]</scope>
    <source>
        <strain evidence="2 3">DSM 23948</strain>
    </source>
</reference>
<dbReference type="Proteomes" id="UP001231362">
    <property type="component" value="Unassembled WGS sequence"/>
</dbReference>
<dbReference type="PROSITE" id="PS50005">
    <property type="entry name" value="TPR"/>
    <property type="match status" value="1"/>
</dbReference>
<protein>
    <submittedName>
        <fullName evidence="2">Tetratricopeptide (TPR) repeat protein</fullName>
    </submittedName>
</protein>
<organism evidence="2 3">
    <name type="scientific">Anoxybacillus andreesenii</name>
    <dbReference type="NCBI Taxonomy" id="1325932"/>
    <lineage>
        <taxon>Bacteria</taxon>
        <taxon>Bacillati</taxon>
        <taxon>Bacillota</taxon>
        <taxon>Bacilli</taxon>
        <taxon>Bacillales</taxon>
        <taxon>Anoxybacillaceae</taxon>
        <taxon>Anoxybacillus</taxon>
    </lineage>
</organism>
<dbReference type="PANTHER" id="PTHR12558:SF13">
    <property type="entry name" value="CELL DIVISION CYCLE PROTEIN 27 HOMOLOG"/>
    <property type="match status" value="1"/>
</dbReference>
<keyword evidence="3" id="KW-1185">Reference proteome</keyword>
<evidence type="ECO:0000313" key="3">
    <source>
        <dbReference type="Proteomes" id="UP001231362"/>
    </source>
</evidence>